<dbReference type="InterPro" id="IPR036908">
    <property type="entry name" value="RlpA-like_sf"/>
</dbReference>
<dbReference type="Proteomes" id="UP000053342">
    <property type="component" value="Unassembled WGS sequence"/>
</dbReference>
<dbReference type="STRING" id="215243.A0A0D2BXV8"/>
<dbReference type="VEuPathDB" id="FungiDB:PV06_05898"/>
<accession>A0A0D2BXV8</accession>
<evidence type="ECO:0000256" key="2">
    <source>
        <dbReference type="SAM" id="MobiDB-lite"/>
    </source>
</evidence>
<dbReference type="PANTHER" id="PTHR31836">
    <property type="match status" value="1"/>
</dbReference>
<evidence type="ECO:0000256" key="3">
    <source>
        <dbReference type="SAM" id="Phobius"/>
    </source>
</evidence>
<evidence type="ECO:0000313" key="4">
    <source>
        <dbReference type="EMBL" id="KIW42337.1"/>
    </source>
</evidence>
<dbReference type="OrthoDB" id="623670at2759"/>
<evidence type="ECO:0000313" key="5">
    <source>
        <dbReference type="Proteomes" id="UP000053342"/>
    </source>
</evidence>
<gene>
    <name evidence="4" type="ORF">PV06_05898</name>
</gene>
<sequence>MEEENGEAIKAARSATITRKPVPAPAPATRQTRFGAGRNALLQRWKTLSRRAKIIVIATTVAVLVLIIGLAAGLSTRKHSKNLPLPSGNGGPYTGDLTYYGPGLGACGVTSKDSDKIVAISHTVFDAVSTGSDPNQNPLCGKKIRARRDNKSVDLTVVDRCVGCKPTDLDVTIDTFAILADVDLGRVNVEWNWLENVPVQAQT</sequence>
<dbReference type="PANTHER" id="PTHR31836:SF27">
    <property type="entry name" value="RLPA-LIKE PROTEIN DOUBLE-PSI BETA-BARREL DOMAIN-CONTAINING PROTEIN"/>
    <property type="match status" value="1"/>
</dbReference>
<dbReference type="CDD" id="cd22191">
    <property type="entry name" value="DPBB_RlpA_EXP_N-like"/>
    <property type="match status" value="1"/>
</dbReference>
<name>A0A0D2BXV8_9EURO</name>
<proteinExistence type="predicted"/>
<evidence type="ECO:0008006" key="6">
    <source>
        <dbReference type="Google" id="ProtNLM"/>
    </source>
</evidence>
<dbReference type="GeneID" id="27357972"/>
<feature type="transmembrane region" description="Helical" evidence="3">
    <location>
        <begin position="54"/>
        <end position="74"/>
    </location>
</feature>
<organism evidence="4 5">
    <name type="scientific">Exophiala oligosperma</name>
    <dbReference type="NCBI Taxonomy" id="215243"/>
    <lineage>
        <taxon>Eukaryota</taxon>
        <taxon>Fungi</taxon>
        <taxon>Dikarya</taxon>
        <taxon>Ascomycota</taxon>
        <taxon>Pezizomycotina</taxon>
        <taxon>Eurotiomycetes</taxon>
        <taxon>Chaetothyriomycetidae</taxon>
        <taxon>Chaetothyriales</taxon>
        <taxon>Herpotrichiellaceae</taxon>
        <taxon>Exophiala</taxon>
    </lineage>
</organism>
<dbReference type="InterPro" id="IPR051477">
    <property type="entry name" value="Expansin_CellWall"/>
</dbReference>
<feature type="region of interest" description="Disordered" evidence="2">
    <location>
        <begin position="1"/>
        <end position="33"/>
    </location>
</feature>
<dbReference type="AlphaFoldDB" id="A0A0D2BXV8"/>
<keyword evidence="3" id="KW-1133">Transmembrane helix</keyword>
<dbReference type="EMBL" id="KN847336">
    <property type="protein sequence ID" value="KIW42337.1"/>
    <property type="molecule type" value="Genomic_DNA"/>
</dbReference>
<dbReference type="SUPFAM" id="SSF50685">
    <property type="entry name" value="Barwin-like endoglucanases"/>
    <property type="match status" value="1"/>
</dbReference>
<dbReference type="HOGENOM" id="CLU_047639_1_1_1"/>
<keyword evidence="3" id="KW-0812">Transmembrane</keyword>
<keyword evidence="1" id="KW-0732">Signal</keyword>
<dbReference type="Gene3D" id="2.40.40.10">
    <property type="entry name" value="RlpA-like domain"/>
    <property type="match status" value="1"/>
</dbReference>
<protein>
    <recommendedName>
        <fullName evidence="6">RlpA-like protein double-psi beta-barrel domain-containing protein</fullName>
    </recommendedName>
</protein>
<reference evidence="4 5" key="1">
    <citation type="submission" date="2015-01" db="EMBL/GenBank/DDBJ databases">
        <title>The Genome Sequence of Exophiala oligosperma CBS72588.</title>
        <authorList>
            <consortium name="The Broad Institute Genomics Platform"/>
            <person name="Cuomo C."/>
            <person name="de Hoog S."/>
            <person name="Gorbushina A."/>
            <person name="Stielow B."/>
            <person name="Teixiera M."/>
            <person name="Abouelleil A."/>
            <person name="Chapman S.B."/>
            <person name="Priest M."/>
            <person name="Young S.K."/>
            <person name="Wortman J."/>
            <person name="Nusbaum C."/>
            <person name="Birren B."/>
        </authorList>
    </citation>
    <scope>NUCLEOTIDE SEQUENCE [LARGE SCALE GENOMIC DNA]</scope>
    <source>
        <strain evidence="4 5">CBS 72588</strain>
    </source>
</reference>
<keyword evidence="3" id="KW-0472">Membrane</keyword>
<keyword evidence="5" id="KW-1185">Reference proteome</keyword>
<dbReference type="RefSeq" id="XP_016262553.1">
    <property type="nucleotide sequence ID" value="XM_016406949.1"/>
</dbReference>
<evidence type="ECO:0000256" key="1">
    <source>
        <dbReference type="ARBA" id="ARBA00022729"/>
    </source>
</evidence>